<dbReference type="InterPro" id="IPR021815">
    <property type="entry name" value="TsiV"/>
</dbReference>
<accession>A0A410RYA8</accession>
<dbReference type="AlphaFoldDB" id="A0A410RYA8"/>
<gene>
    <name evidence="1" type="ORF">EJ065_5403</name>
</gene>
<evidence type="ECO:0000313" key="1">
    <source>
        <dbReference type="EMBL" id="QAT86937.1"/>
    </source>
</evidence>
<evidence type="ECO:0008006" key="3">
    <source>
        <dbReference type="Google" id="ProtNLM"/>
    </source>
</evidence>
<proteinExistence type="predicted"/>
<evidence type="ECO:0000313" key="2">
    <source>
        <dbReference type="Proteomes" id="UP000288758"/>
    </source>
</evidence>
<dbReference type="RefSeq" id="WP_128798401.1">
    <property type="nucleotide sequence ID" value="NZ_CP034669.1"/>
</dbReference>
<sequence>MLVRDGVSIAFYLRHSHQDVTQRVEHTLQVFQHAIAPASLDWYCDYEGDFHELDEEGQEVLEQEFHASRFAHVHLADHVNGVGDYKFIYEGQWRENPGSPDAARLSSTVTFWLPTEFLESHGPDAVRELALKLSADLPFASGHAGLAFNAELGLLEVDEWIQRERLRHPGMDVPDESASLHLGNHVRGVHWMNFLGLPVLTELGGVEALRERLRSPGTTVQSLSDGRAVVTLGIEPDAGDVTQSPVLPAYRELARVLEPWMYFQGDSRPWRDTEEQRRWERRVLD</sequence>
<organism evidence="1 2">
    <name type="scientific">Corallococcus coralloides</name>
    <name type="common">Myxococcus coralloides</name>
    <dbReference type="NCBI Taxonomy" id="184914"/>
    <lineage>
        <taxon>Bacteria</taxon>
        <taxon>Pseudomonadati</taxon>
        <taxon>Myxococcota</taxon>
        <taxon>Myxococcia</taxon>
        <taxon>Myxococcales</taxon>
        <taxon>Cystobacterineae</taxon>
        <taxon>Myxococcaceae</taxon>
        <taxon>Corallococcus</taxon>
    </lineage>
</organism>
<name>A0A410RYA8_CORCK</name>
<dbReference type="EMBL" id="CP034669">
    <property type="protein sequence ID" value="QAT86937.1"/>
    <property type="molecule type" value="Genomic_DNA"/>
</dbReference>
<dbReference type="Proteomes" id="UP000288758">
    <property type="component" value="Chromosome"/>
</dbReference>
<protein>
    <recommendedName>
        <fullName evidence="3">DUF3396 domain-containing protein</fullName>
    </recommendedName>
</protein>
<reference evidence="1 2" key="1">
    <citation type="submission" date="2018-12" db="EMBL/GenBank/DDBJ databases">
        <title>Complete Genome Sequence of the Corallopyronin A producing Myxobacterium Corallococcus coralloides B035.</title>
        <authorList>
            <person name="Bouhired S.M."/>
            <person name="Rupp O."/>
            <person name="Blom J."/>
            <person name="Schaeberle T.F."/>
            <person name="Kehraus S."/>
            <person name="Schiefer A."/>
            <person name="Pfarr K."/>
            <person name="Goesmann A."/>
            <person name="Hoerauf A."/>
            <person name="Koenig G.M."/>
        </authorList>
    </citation>
    <scope>NUCLEOTIDE SEQUENCE [LARGE SCALE GENOMIC DNA]</scope>
    <source>
        <strain evidence="1 2">B035</strain>
    </source>
</reference>
<dbReference type="Pfam" id="PF11876">
    <property type="entry name" value="TsiV"/>
    <property type="match status" value="1"/>
</dbReference>